<evidence type="ECO:0000313" key="1">
    <source>
        <dbReference type="EMBL" id="SEL87239.1"/>
    </source>
</evidence>
<accession>A0A1H7TRU0</accession>
<sequence>MAGPRLTDDDVRAAIRNSENRRLVELTEEMRDRQQWIYTIEAIDFITRGLNDALEAKEREQGADAESGS</sequence>
<dbReference type="RefSeq" id="WP_143094517.1">
    <property type="nucleotide sequence ID" value="NZ_BBPN01000035.1"/>
</dbReference>
<evidence type="ECO:0000313" key="2">
    <source>
        <dbReference type="Proteomes" id="UP000183015"/>
    </source>
</evidence>
<dbReference type="Proteomes" id="UP000183015">
    <property type="component" value="Unassembled WGS sequence"/>
</dbReference>
<organism evidence="1 2">
    <name type="scientific">Streptacidiphilus jiangxiensis</name>
    <dbReference type="NCBI Taxonomy" id="235985"/>
    <lineage>
        <taxon>Bacteria</taxon>
        <taxon>Bacillati</taxon>
        <taxon>Actinomycetota</taxon>
        <taxon>Actinomycetes</taxon>
        <taxon>Kitasatosporales</taxon>
        <taxon>Streptomycetaceae</taxon>
        <taxon>Streptacidiphilus</taxon>
    </lineage>
</organism>
<dbReference type="STRING" id="235985.SAMN05414137_114156"/>
<proteinExistence type="predicted"/>
<protein>
    <submittedName>
        <fullName evidence="1">Uncharacterized protein</fullName>
    </submittedName>
</protein>
<reference evidence="2" key="1">
    <citation type="submission" date="2016-10" db="EMBL/GenBank/DDBJ databases">
        <authorList>
            <person name="Varghese N."/>
        </authorList>
    </citation>
    <scope>NUCLEOTIDE SEQUENCE [LARGE SCALE GENOMIC DNA]</scope>
    <source>
        <strain evidence="2">DSM 45096 / BCRC 16803 / CGMCC 4.1857 / CIP 109030 / JCM 12277 / KCTC 19219 / NBRC 100920 / 33214</strain>
    </source>
</reference>
<dbReference type="AlphaFoldDB" id="A0A1H7TRU0"/>
<dbReference type="EMBL" id="FOAZ01000014">
    <property type="protein sequence ID" value="SEL87239.1"/>
    <property type="molecule type" value="Genomic_DNA"/>
</dbReference>
<keyword evidence="2" id="KW-1185">Reference proteome</keyword>
<name>A0A1H7TRU0_STRJI</name>
<gene>
    <name evidence="1" type="ORF">SAMN05414137_114156</name>
</gene>